<accession>A0A5B7DP09</accession>
<dbReference type="AlphaFoldDB" id="A0A5B7DP09"/>
<evidence type="ECO:0000313" key="1">
    <source>
        <dbReference type="EMBL" id="MPC23381.1"/>
    </source>
</evidence>
<organism evidence="1 2">
    <name type="scientific">Portunus trituberculatus</name>
    <name type="common">Swimming crab</name>
    <name type="synonym">Neptunus trituberculatus</name>
    <dbReference type="NCBI Taxonomy" id="210409"/>
    <lineage>
        <taxon>Eukaryota</taxon>
        <taxon>Metazoa</taxon>
        <taxon>Ecdysozoa</taxon>
        <taxon>Arthropoda</taxon>
        <taxon>Crustacea</taxon>
        <taxon>Multicrustacea</taxon>
        <taxon>Malacostraca</taxon>
        <taxon>Eumalacostraca</taxon>
        <taxon>Eucarida</taxon>
        <taxon>Decapoda</taxon>
        <taxon>Pleocyemata</taxon>
        <taxon>Brachyura</taxon>
        <taxon>Eubrachyura</taxon>
        <taxon>Portunoidea</taxon>
        <taxon>Portunidae</taxon>
        <taxon>Portuninae</taxon>
        <taxon>Portunus</taxon>
    </lineage>
</organism>
<comment type="caution">
    <text evidence="1">The sequence shown here is derived from an EMBL/GenBank/DDBJ whole genome shotgun (WGS) entry which is preliminary data.</text>
</comment>
<dbReference type="Proteomes" id="UP000324222">
    <property type="component" value="Unassembled WGS sequence"/>
</dbReference>
<keyword evidence="2" id="KW-1185">Reference proteome</keyword>
<name>A0A5B7DP09_PORTR</name>
<protein>
    <submittedName>
        <fullName evidence="1">Uncharacterized protein</fullName>
    </submittedName>
</protein>
<reference evidence="1 2" key="1">
    <citation type="submission" date="2019-05" db="EMBL/GenBank/DDBJ databases">
        <title>Another draft genome of Portunus trituberculatus and its Hox gene families provides insights of decapod evolution.</title>
        <authorList>
            <person name="Jeong J.-H."/>
            <person name="Song I."/>
            <person name="Kim S."/>
            <person name="Choi T."/>
            <person name="Kim D."/>
            <person name="Ryu S."/>
            <person name="Kim W."/>
        </authorList>
    </citation>
    <scope>NUCLEOTIDE SEQUENCE [LARGE SCALE GENOMIC DNA]</scope>
    <source>
        <tissue evidence="1">Muscle</tissue>
    </source>
</reference>
<dbReference type="EMBL" id="VSRR010001199">
    <property type="protein sequence ID" value="MPC23381.1"/>
    <property type="molecule type" value="Genomic_DNA"/>
</dbReference>
<gene>
    <name evidence="1" type="ORF">E2C01_016425</name>
</gene>
<evidence type="ECO:0000313" key="2">
    <source>
        <dbReference type="Proteomes" id="UP000324222"/>
    </source>
</evidence>
<sequence length="260" mass="29048">MAVSPCPKHPPTYFHLSSSSINLPNILLRLLNECFYKPDTPWPPHLLPASMSSTVRLAVVSVFCQGFSRSHKYCARALCTSSTSRWKSPQNSSASLNLCFTNSLASLGQSKVWVTKTELDSVQLYSLISPGVTSGSKNKTHSVPFPSVTRELPWVTLSSYIVLKPTRRRGNENSSLYNQPQQRHNSRVIQQSSKLTGDDHAGVWRIKLPCDEQFVRGHMDVMDSAGNISHHQELPLWCPQHQAHCFLQGEMEHQGGVVLL</sequence>
<proteinExistence type="predicted"/>